<evidence type="ECO:0000313" key="1">
    <source>
        <dbReference type="EMBL" id="KFO74471.1"/>
    </source>
</evidence>
<sequence>AHLFTARNFVLIISDSVPQYRFLFPRHTFQDLFFNVIKVFHYFSTEAILCSNEHLNYL</sequence>
<evidence type="ECO:0000313" key="2">
    <source>
        <dbReference type="Proteomes" id="UP000053760"/>
    </source>
</evidence>
<organism evidence="1 2">
    <name type="scientific">Cuculus canorus</name>
    <name type="common">Common cuckoo</name>
    <dbReference type="NCBI Taxonomy" id="55661"/>
    <lineage>
        <taxon>Eukaryota</taxon>
        <taxon>Metazoa</taxon>
        <taxon>Chordata</taxon>
        <taxon>Craniata</taxon>
        <taxon>Vertebrata</taxon>
        <taxon>Euteleostomi</taxon>
        <taxon>Archelosauria</taxon>
        <taxon>Archosauria</taxon>
        <taxon>Dinosauria</taxon>
        <taxon>Saurischia</taxon>
        <taxon>Theropoda</taxon>
        <taxon>Coelurosauria</taxon>
        <taxon>Aves</taxon>
        <taxon>Neognathae</taxon>
        <taxon>Neoaves</taxon>
        <taxon>Otidimorphae</taxon>
        <taxon>Cuculiformes</taxon>
        <taxon>Cuculidae</taxon>
        <taxon>Cuculus</taxon>
    </lineage>
</organism>
<feature type="non-terminal residue" evidence="1">
    <location>
        <position position="1"/>
    </location>
</feature>
<dbReference type="AlphaFoldDB" id="A0A091FZ65"/>
<reference evidence="1 2" key="1">
    <citation type="submission" date="2014-04" db="EMBL/GenBank/DDBJ databases">
        <title>Genome evolution of avian class.</title>
        <authorList>
            <person name="Zhang G."/>
            <person name="Li C."/>
        </authorList>
    </citation>
    <scope>NUCLEOTIDE SEQUENCE [LARGE SCALE GENOMIC DNA]</scope>
    <source>
        <strain evidence="1">BGI_N303</strain>
    </source>
</reference>
<feature type="non-terminal residue" evidence="1">
    <location>
        <position position="58"/>
    </location>
</feature>
<accession>A0A091FZ65</accession>
<proteinExistence type="predicted"/>
<dbReference type="EMBL" id="KL447522">
    <property type="protein sequence ID" value="KFO74471.1"/>
    <property type="molecule type" value="Genomic_DNA"/>
</dbReference>
<protein>
    <submittedName>
        <fullName evidence="1">Uncharacterized protein</fullName>
    </submittedName>
</protein>
<dbReference type="Proteomes" id="UP000053760">
    <property type="component" value="Unassembled WGS sequence"/>
</dbReference>
<gene>
    <name evidence="1" type="ORF">N303_01417</name>
</gene>
<keyword evidence="2" id="KW-1185">Reference proteome</keyword>
<name>A0A091FZ65_CUCCA</name>